<protein>
    <submittedName>
        <fullName evidence="1">Uncharacterized protein</fullName>
    </submittedName>
</protein>
<name>A0A1X7UQQ9_AMPQE</name>
<dbReference type="AlphaFoldDB" id="A0A1X7UQQ9"/>
<evidence type="ECO:0000313" key="1">
    <source>
        <dbReference type="EnsemblMetazoa" id="Aqu2.1.29732_001"/>
    </source>
</evidence>
<proteinExistence type="predicted"/>
<reference evidence="1" key="1">
    <citation type="submission" date="2017-05" db="UniProtKB">
        <authorList>
            <consortium name="EnsemblMetazoa"/>
        </authorList>
    </citation>
    <scope>IDENTIFICATION</scope>
</reference>
<dbReference type="InParanoid" id="A0A1X7UQQ9"/>
<organism evidence="1">
    <name type="scientific">Amphimedon queenslandica</name>
    <name type="common">Sponge</name>
    <dbReference type="NCBI Taxonomy" id="400682"/>
    <lineage>
        <taxon>Eukaryota</taxon>
        <taxon>Metazoa</taxon>
        <taxon>Porifera</taxon>
        <taxon>Demospongiae</taxon>
        <taxon>Heteroscleromorpha</taxon>
        <taxon>Haplosclerida</taxon>
        <taxon>Niphatidae</taxon>
        <taxon>Amphimedon</taxon>
    </lineage>
</organism>
<dbReference type="EnsemblMetazoa" id="Aqu2.1.29732_001">
    <property type="protein sequence ID" value="Aqu2.1.29732_001"/>
    <property type="gene ID" value="Aqu2.1.29732"/>
</dbReference>
<sequence>MFQMEMIVTEQLRLLESSMESTYLTSPFLLSLKRYSVCLPIFPMYSNRNQ</sequence>
<accession>A0A1X7UQQ9</accession>